<feature type="compositionally biased region" description="Pro residues" evidence="1">
    <location>
        <begin position="405"/>
        <end position="416"/>
    </location>
</feature>
<dbReference type="Gene3D" id="1.10.530.10">
    <property type="match status" value="1"/>
</dbReference>
<dbReference type="EMBL" id="VDFR01000107">
    <property type="protein sequence ID" value="TNC41004.1"/>
    <property type="molecule type" value="Genomic_DNA"/>
</dbReference>
<evidence type="ECO:0000313" key="5">
    <source>
        <dbReference type="Proteomes" id="UP000306740"/>
    </source>
</evidence>
<feature type="compositionally biased region" description="Basic and acidic residues" evidence="1">
    <location>
        <begin position="372"/>
        <end position="381"/>
    </location>
</feature>
<dbReference type="OrthoDB" id="9796191at2"/>
<feature type="compositionally biased region" description="Low complexity" evidence="1">
    <location>
        <begin position="425"/>
        <end position="439"/>
    </location>
</feature>
<dbReference type="PANTHER" id="PTHR30163">
    <property type="entry name" value="MEMBRANE-BOUND LYTIC MUREIN TRANSGLYCOSYLASE B"/>
    <property type="match status" value="1"/>
</dbReference>
<feature type="region of interest" description="Disordered" evidence="1">
    <location>
        <begin position="306"/>
        <end position="440"/>
    </location>
</feature>
<organism evidence="3 5">
    <name type="scientific">Mumia zhuanghuii</name>
    <dbReference type="NCBI Taxonomy" id="2585211"/>
    <lineage>
        <taxon>Bacteria</taxon>
        <taxon>Bacillati</taxon>
        <taxon>Actinomycetota</taxon>
        <taxon>Actinomycetes</taxon>
        <taxon>Propionibacteriales</taxon>
        <taxon>Nocardioidaceae</taxon>
        <taxon>Mumia</taxon>
    </lineage>
</organism>
<evidence type="ECO:0000313" key="3">
    <source>
        <dbReference type="EMBL" id="TNC41004.1"/>
    </source>
</evidence>
<evidence type="ECO:0000313" key="4">
    <source>
        <dbReference type="EMBL" id="TNC49252.1"/>
    </source>
</evidence>
<dbReference type="PANTHER" id="PTHR30163:SF8">
    <property type="entry name" value="LYTIC MUREIN TRANSGLYCOSYLASE"/>
    <property type="match status" value="1"/>
</dbReference>
<feature type="region of interest" description="Disordered" evidence="1">
    <location>
        <begin position="1"/>
        <end position="29"/>
    </location>
</feature>
<protein>
    <recommendedName>
        <fullName evidence="2">Transglycosylase SLT domain-containing protein</fullName>
    </recommendedName>
</protein>
<evidence type="ECO:0000259" key="2">
    <source>
        <dbReference type="Pfam" id="PF13406"/>
    </source>
</evidence>
<feature type="compositionally biased region" description="Pro residues" evidence="1">
    <location>
        <begin position="354"/>
        <end position="371"/>
    </location>
</feature>
<dbReference type="Pfam" id="PF13406">
    <property type="entry name" value="SLT_2"/>
    <property type="match status" value="1"/>
</dbReference>
<dbReference type="SUPFAM" id="SSF53955">
    <property type="entry name" value="Lysozyme-like"/>
    <property type="match status" value="1"/>
</dbReference>
<name>A0A5C4MH10_9ACTN</name>
<sequence>MSETSRDRAHEELMGRMAGRDERNVRGDKGSSWWQTTAALLPCALIAGAWGAAVAMPGQGGPVDAAAYTAYDEGSPEVPVSGPDLQITPGQDPVEQQALSQVKGPPPAVSAPSDIPGPALAAYQRAASVMAATKPECKLSWELLAAIGRVESNHGQFGGATVLSTGATTRAIIGIPLDGTNNTARIADTDKGAWDGDATWDRAVGPMQFIPSTWSSVGVDADGDGKADPNNINDAALGAAVYLCVGGHDLSTDIGARAALMSYNRSTTYADQVLAIARSYSSANPIALLPGTPALPGAPSLPLGPLGPAPLSPLPGGPGAGNSQPTPTIVTLTVQPPKPGKPPKGSLTVKPGKPKPPPTSPTDPTPTPTDPTDPKPTDPKPTDPTPTDPKPTDPKPTDPTDPKPTDPTPTPTPTDPKPTDPETTEPPATTEPDPEPTATQLAQSYCATLDVSGATLQRCLDAYVAASPNGKASAEAAASDAAKL</sequence>
<dbReference type="AlphaFoldDB" id="A0A5C4MH10"/>
<evidence type="ECO:0000256" key="1">
    <source>
        <dbReference type="SAM" id="MobiDB-lite"/>
    </source>
</evidence>
<dbReference type="InterPro" id="IPR031304">
    <property type="entry name" value="SLT_2"/>
</dbReference>
<dbReference type="GO" id="GO:0008933">
    <property type="term" value="F:peptidoglycan lytic transglycosylase activity"/>
    <property type="evidence" value="ECO:0007669"/>
    <property type="project" value="TreeGrafter"/>
</dbReference>
<accession>A0A5C4MH10</accession>
<gene>
    <name evidence="4" type="ORF">FHE65_05905</name>
    <name evidence="3" type="ORF">FHE65_22750</name>
</gene>
<proteinExistence type="predicted"/>
<dbReference type="PRINTS" id="PR01217">
    <property type="entry name" value="PRICHEXTENSN"/>
</dbReference>
<dbReference type="Proteomes" id="UP000306740">
    <property type="component" value="Unassembled WGS sequence"/>
</dbReference>
<feature type="compositionally biased region" description="Polar residues" evidence="1">
    <location>
        <begin position="322"/>
        <end position="334"/>
    </location>
</feature>
<feature type="domain" description="Transglycosylase SLT" evidence="2">
    <location>
        <begin position="121"/>
        <end position="257"/>
    </location>
</feature>
<feature type="compositionally biased region" description="Pro residues" evidence="1">
    <location>
        <begin position="306"/>
        <end position="316"/>
    </location>
</feature>
<comment type="caution">
    <text evidence="3">The sequence shown here is derived from an EMBL/GenBank/DDBJ whole genome shotgun (WGS) entry which is preliminary data.</text>
</comment>
<dbReference type="CDD" id="cd13399">
    <property type="entry name" value="Slt35-like"/>
    <property type="match status" value="1"/>
</dbReference>
<dbReference type="EMBL" id="VDFR01000027">
    <property type="protein sequence ID" value="TNC49252.1"/>
    <property type="molecule type" value="Genomic_DNA"/>
</dbReference>
<dbReference type="InterPro" id="IPR023346">
    <property type="entry name" value="Lysozyme-like_dom_sf"/>
</dbReference>
<dbReference type="GO" id="GO:0009253">
    <property type="term" value="P:peptidoglycan catabolic process"/>
    <property type="evidence" value="ECO:0007669"/>
    <property type="project" value="TreeGrafter"/>
</dbReference>
<reference evidence="3 5" key="1">
    <citation type="submission" date="2019-05" db="EMBL/GenBank/DDBJ databases">
        <title>Mumia sp. nov., isolated from the intestinal contents of plateau pika (Ochotona curzoniae) in the Qinghai-Tibet plateau of China.</title>
        <authorList>
            <person name="Tian Z."/>
        </authorList>
    </citation>
    <scope>NUCLEOTIDE SEQUENCE [LARGE SCALE GENOMIC DNA]</scope>
    <source>
        <strain evidence="5">527</strain>
        <strain evidence="3">Z527</strain>
    </source>
</reference>
<feature type="compositionally biased region" description="Basic and acidic residues" evidence="1">
    <location>
        <begin position="390"/>
        <end position="404"/>
    </location>
</feature>
<dbReference type="InterPro" id="IPR043426">
    <property type="entry name" value="MltB-like"/>
</dbReference>